<proteinExistence type="predicted"/>
<comment type="caution">
    <text evidence="1">The sequence shown here is derived from an EMBL/GenBank/DDBJ whole genome shotgun (WGS) entry which is preliminary data.</text>
</comment>
<evidence type="ECO:0000313" key="2">
    <source>
        <dbReference type="Proteomes" id="UP000003100"/>
    </source>
</evidence>
<dbReference type="Proteomes" id="UP000003100">
    <property type="component" value="Unassembled WGS sequence"/>
</dbReference>
<dbReference type="PATRIC" id="fig|476272.21.peg.1327"/>
<dbReference type="HOGENOM" id="CLU_158552_0_0_9"/>
<sequence length="143" mass="16325">MEMHKAGCILQKGGECVMFGFGEKEKKSLWIMSGDVVEIIKSDYDNDMAFTLIEFLYNGQKYRMGSCVLPANEEEKKENIYFVFQDEVYKDFGEFQAKCCIDGKKISDLEMPIEIIKAGIIDGEALLRTPWGDTRLAQKALKK</sequence>
<protein>
    <submittedName>
        <fullName evidence="1">Uncharacterized protein</fullName>
    </submittedName>
</protein>
<dbReference type="eggNOG" id="ENOG5032M31">
    <property type="taxonomic scope" value="Bacteria"/>
</dbReference>
<gene>
    <name evidence="1" type="ORF">RUMHYD_03204</name>
</gene>
<evidence type="ECO:0000313" key="1">
    <source>
        <dbReference type="EMBL" id="EEG47920.1"/>
    </source>
</evidence>
<name>C0CQP1_BLAHS</name>
<dbReference type="EMBL" id="ACBZ01000172">
    <property type="protein sequence ID" value="EEG47920.1"/>
    <property type="molecule type" value="Genomic_DNA"/>
</dbReference>
<reference evidence="1 2" key="1">
    <citation type="submission" date="2009-01" db="EMBL/GenBank/DDBJ databases">
        <authorList>
            <person name="Fulton L."/>
            <person name="Clifton S."/>
            <person name="Fulton B."/>
            <person name="Xu J."/>
            <person name="Minx P."/>
            <person name="Pepin K.H."/>
            <person name="Johnson M."/>
            <person name="Bhonagiri V."/>
            <person name="Nash W.E."/>
            <person name="Mardis E.R."/>
            <person name="Wilson R.K."/>
        </authorList>
    </citation>
    <scope>NUCLEOTIDE SEQUENCE [LARGE SCALE GENOMIC DNA]</scope>
    <source>
        <strain evidence="2">DSM 10507 / JCM 14656 / S5a33</strain>
    </source>
</reference>
<organism evidence="1 2">
    <name type="scientific">Blautia hydrogenotrophica (strain DSM 10507 / JCM 14656 / S5a33)</name>
    <name type="common">Ruminococcus hydrogenotrophicus</name>
    <dbReference type="NCBI Taxonomy" id="476272"/>
    <lineage>
        <taxon>Bacteria</taxon>
        <taxon>Bacillati</taxon>
        <taxon>Bacillota</taxon>
        <taxon>Clostridia</taxon>
        <taxon>Lachnospirales</taxon>
        <taxon>Lachnospiraceae</taxon>
        <taxon>Blautia</taxon>
    </lineage>
</organism>
<dbReference type="AlphaFoldDB" id="C0CQP1"/>
<reference evidence="1 2" key="2">
    <citation type="submission" date="2009-02" db="EMBL/GenBank/DDBJ databases">
        <title>Draft genome sequence of Blautia hydrogenotrophica DSM 10507 (Ruminococcus hydrogenotrophicus DSM 10507).</title>
        <authorList>
            <person name="Sudarsanam P."/>
            <person name="Ley R."/>
            <person name="Guruge J."/>
            <person name="Turnbaugh P.J."/>
            <person name="Mahowald M."/>
            <person name="Liep D."/>
            <person name="Gordon J."/>
        </authorList>
    </citation>
    <scope>NUCLEOTIDE SEQUENCE [LARGE SCALE GENOMIC DNA]</scope>
    <source>
        <strain evidence="2">DSM 10507 / JCM 14656 / S5a33</strain>
    </source>
</reference>
<accession>C0CQP1</accession>
<keyword evidence="2" id="KW-1185">Reference proteome</keyword>